<dbReference type="PROSITE" id="PS50102">
    <property type="entry name" value="RRM"/>
    <property type="match status" value="1"/>
</dbReference>
<evidence type="ECO:0000256" key="1">
    <source>
        <dbReference type="ARBA" id="ARBA00022884"/>
    </source>
</evidence>
<proteinExistence type="predicted"/>
<dbReference type="PANTHER" id="PTHR48025">
    <property type="entry name" value="OS02G0815200 PROTEIN"/>
    <property type="match status" value="1"/>
</dbReference>
<dbReference type="SUPFAM" id="SSF54928">
    <property type="entry name" value="RNA-binding domain, RBD"/>
    <property type="match status" value="1"/>
</dbReference>
<name>A0AA38G5Y5_TAXCH</name>
<dbReference type="Proteomes" id="UP000824469">
    <property type="component" value="Unassembled WGS sequence"/>
</dbReference>
<dbReference type="EMBL" id="JAHRHJ020000004">
    <property type="protein sequence ID" value="KAH9317364.1"/>
    <property type="molecule type" value="Genomic_DNA"/>
</dbReference>
<comment type="caution">
    <text evidence="4">The sequence shown here is derived from an EMBL/GenBank/DDBJ whole genome shotgun (WGS) entry which is preliminary data.</text>
</comment>
<dbReference type="PANTHER" id="PTHR48025:SF1">
    <property type="entry name" value="RRM DOMAIN-CONTAINING PROTEIN"/>
    <property type="match status" value="1"/>
</dbReference>
<sequence>NSGESDVDENDIVKPAIFQEDNMSLKPGTTVLDASFQIFVGNLSRSVKKKDLVELFSEYGRVLDARVVYYQKDKKGRVFGFVHFLSKNEADSAVAALHRK</sequence>
<dbReference type="InterPro" id="IPR050502">
    <property type="entry name" value="Euk_RNA-bind_prot"/>
</dbReference>
<evidence type="ECO:0000313" key="5">
    <source>
        <dbReference type="Proteomes" id="UP000824469"/>
    </source>
</evidence>
<dbReference type="Gene3D" id="3.30.70.330">
    <property type="match status" value="1"/>
</dbReference>
<dbReference type="SMART" id="SM00360">
    <property type="entry name" value="RRM"/>
    <property type="match status" value="1"/>
</dbReference>
<protein>
    <recommendedName>
        <fullName evidence="3">RRM domain-containing protein</fullName>
    </recommendedName>
</protein>
<feature type="domain" description="RRM" evidence="3">
    <location>
        <begin position="36"/>
        <end position="100"/>
    </location>
</feature>
<feature type="non-terminal residue" evidence="4">
    <location>
        <position position="1"/>
    </location>
</feature>
<feature type="non-terminal residue" evidence="4">
    <location>
        <position position="100"/>
    </location>
</feature>
<dbReference type="InterPro" id="IPR000504">
    <property type="entry name" value="RRM_dom"/>
</dbReference>
<evidence type="ECO:0000313" key="4">
    <source>
        <dbReference type="EMBL" id="KAH9317364.1"/>
    </source>
</evidence>
<dbReference type="CDD" id="cd00590">
    <property type="entry name" value="RRM_SF"/>
    <property type="match status" value="1"/>
</dbReference>
<dbReference type="GO" id="GO:0003729">
    <property type="term" value="F:mRNA binding"/>
    <property type="evidence" value="ECO:0007669"/>
    <property type="project" value="TreeGrafter"/>
</dbReference>
<accession>A0AA38G5Y5</accession>
<dbReference type="AlphaFoldDB" id="A0AA38G5Y5"/>
<organism evidence="4 5">
    <name type="scientific">Taxus chinensis</name>
    <name type="common">Chinese yew</name>
    <name type="synonym">Taxus wallichiana var. chinensis</name>
    <dbReference type="NCBI Taxonomy" id="29808"/>
    <lineage>
        <taxon>Eukaryota</taxon>
        <taxon>Viridiplantae</taxon>
        <taxon>Streptophyta</taxon>
        <taxon>Embryophyta</taxon>
        <taxon>Tracheophyta</taxon>
        <taxon>Spermatophyta</taxon>
        <taxon>Pinopsida</taxon>
        <taxon>Pinidae</taxon>
        <taxon>Conifers II</taxon>
        <taxon>Cupressales</taxon>
        <taxon>Taxaceae</taxon>
        <taxon>Taxus</taxon>
    </lineage>
</organism>
<keyword evidence="1 2" id="KW-0694">RNA-binding</keyword>
<dbReference type="InterPro" id="IPR012677">
    <property type="entry name" value="Nucleotide-bd_a/b_plait_sf"/>
</dbReference>
<reference evidence="4 5" key="1">
    <citation type="journal article" date="2021" name="Nat. Plants">
        <title>The Taxus genome provides insights into paclitaxel biosynthesis.</title>
        <authorList>
            <person name="Xiong X."/>
            <person name="Gou J."/>
            <person name="Liao Q."/>
            <person name="Li Y."/>
            <person name="Zhou Q."/>
            <person name="Bi G."/>
            <person name="Li C."/>
            <person name="Du R."/>
            <person name="Wang X."/>
            <person name="Sun T."/>
            <person name="Guo L."/>
            <person name="Liang H."/>
            <person name="Lu P."/>
            <person name="Wu Y."/>
            <person name="Zhang Z."/>
            <person name="Ro D.K."/>
            <person name="Shang Y."/>
            <person name="Huang S."/>
            <person name="Yan J."/>
        </authorList>
    </citation>
    <scope>NUCLEOTIDE SEQUENCE [LARGE SCALE GENOMIC DNA]</scope>
    <source>
        <strain evidence="4">Ta-2019</strain>
    </source>
</reference>
<dbReference type="InterPro" id="IPR035979">
    <property type="entry name" value="RBD_domain_sf"/>
</dbReference>
<dbReference type="Pfam" id="PF00076">
    <property type="entry name" value="RRM_1"/>
    <property type="match status" value="1"/>
</dbReference>
<gene>
    <name evidence="4" type="ORF">KI387_019133</name>
</gene>
<evidence type="ECO:0000256" key="2">
    <source>
        <dbReference type="PROSITE-ProRule" id="PRU00176"/>
    </source>
</evidence>
<dbReference type="GO" id="GO:0005634">
    <property type="term" value="C:nucleus"/>
    <property type="evidence" value="ECO:0007669"/>
    <property type="project" value="TreeGrafter"/>
</dbReference>
<evidence type="ECO:0000259" key="3">
    <source>
        <dbReference type="PROSITE" id="PS50102"/>
    </source>
</evidence>
<keyword evidence="5" id="KW-1185">Reference proteome</keyword>